<sequence>MNAFLRAMILLKVLLMLSLGSSAAWAECDEHEKQAANGHVAQGEWMLAANEEQQPGDQDDDDSTIDDDPDADDGGEGDSQT</sequence>
<feature type="chain" id="PRO_5046968480" description="Secreted protein" evidence="2">
    <location>
        <begin position="27"/>
        <end position="81"/>
    </location>
</feature>
<gene>
    <name evidence="3" type="ORF">CRX69_08230</name>
</gene>
<protein>
    <recommendedName>
        <fullName evidence="5">Secreted protein</fullName>
    </recommendedName>
</protein>
<evidence type="ECO:0000256" key="2">
    <source>
        <dbReference type="SAM" id="SignalP"/>
    </source>
</evidence>
<dbReference type="Proteomes" id="UP000241936">
    <property type="component" value="Chromosome"/>
</dbReference>
<proteinExistence type="predicted"/>
<name>A0ABM6UCQ3_9PSED</name>
<dbReference type="EMBL" id="CP024081">
    <property type="protein sequence ID" value="AVU75187.1"/>
    <property type="molecule type" value="Genomic_DNA"/>
</dbReference>
<evidence type="ECO:0008006" key="5">
    <source>
        <dbReference type="Google" id="ProtNLM"/>
    </source>
</evidence>
<feature type="compositionally biased region" description="Acidic residues" evidence="1">
    <location>
        <begin position="57"/>
        <end position="81"/>
    </location>
</feature>
<organism evidence="3 4">
    <name type="scientific">Pseudomonas rhizophila</name>
    <dbReference type="NCBI Taxonomy" id="2045200"/>
    <lineage>
        <taxon>Bacteria</taxon>
        <taxon>Pseudomonadati</taxon>
        <taxon>Pseudomonadota</taxon>
        <taxon>Gammaproteobacteria</taxon>
        <taxon>Pseudomonadales</taxon>
        <taxon>Pseudomonadaceae</taxon>
        <taxon>Pseudomonas</taxon>
    </lineage>
</organism>
<evidence type="ECO:0000256" key="1">
    <source>
        <dbReference type="SAM" id="MobiDB-lite"/>
    </source>
</evidence>
<feature type="region of interest" description="Disordered" evidence="1">
    <location>
        <begin position="43"/>
        <end position="81"/>
    </location>
</feature>
<evidence type="ECO:0000313" key="4">
    <source>
        <dbReference type="Proteomes" id="UP000241936"/>
    </source>
</evidence>
<keyword evidence="4" id="KW-1185">Reference proteome</keyword>
<feature type="signal peptide" evidence="2">
    <location>
        <begin position="1"/>
        <end position="26"/>
    </location>
</feature>
<accession>A0ABM6UCQ3</accession>
<reference evidence="3 4" key="1">
    <citation type="journal article" date="2018" name="Front. Microbiol.">
        <title>Pseudomonas rhizophila S211, a New Plant Growth-Promoting Rhizobacterium with Potential in Pesticide-Bioremediation.</title>
        <authorList>
            <person name="Hassen W."/>
            <person name="Neifar M."/>
            <person name="Cherif H."/>
            <person name="Najjari A."/>
            <person name="Chouchane H."/>
            <person name="Driouich R.C."/>
            <person name="Salah A."/>
            <person name="Naili F."/>
            <person name="Mosbah A."/>
            <person name="Souissi Y."/>
            <person name="Raddadi N."/>
            <person name="Ouzari H.I."/>
            <person name="Fava F."/>
            <person name="Cherif A."/>
        </authorList>
    </citation>
    <scope>NUCLEOTIDE SEQUENCE [LARGE SCALE GENOMIC DNA]</scope>
    <source>
        <strain evidence="3 4">S211</strain>
    </source>
</reference>
<keyword evidence="2" id="KW-0732">Signal</keyword>
<evidence type="ECO:0000313" key="3">
    <source>
        <dbReference type="EMBL" id="AVU75187.1"/>
    </source>
</evidence>
<dbReference type="RefSeq" id="WP_047229033.1">
    <property type="nucleotide sequence ID" value="NZ_CP024081.1"/>
</dbReference>